<evidence type="ECO:0000313" key="2">
    <source>
        <dbReference type="Proteomes" id="UP001060085"/>
    </source>
</evidence>
<accession>A0ACB9ZXU2</accession>
<keyword evidence="2" id="KW-1185">Reference proteome</keyword>
<dbReference type="EMBL" id="CM044707">
    <property type="protein sequence ID" value="KAI5652668.1"/>
    <property type="molecule type" value="Genomic_DNA"/>
</dbReference>
<reference evidence="2" key="1">
    <citation type="journal article" date="2023" name="Nat. Plants">
        <title>Single-cell RNA sequencing provides a high-resolution roadmap for understanding the multicellular compartmentation of specialized metabolism.</title>
        <authorList>
            <person name="Sun S."/>
            <person name="Shen X."/>
            <person name="Li Y."/>
            <person name="Li Y."/>
            <person name="Wang S."/>
            <person name="Li R."/>
            <person name="Zhang H."/>
            <person name="Shen G."/>
            <person name="Guo B."/>
            <person name="Wei J."/>
            <person name="Xu J."/>
            <person name="St-Pierre B."/>
            <person name="Chen S."/>
            <person name="Sun C."/>
        </authorList>
    </citation>
    <scope>NUCLEOTIDE SEQUENCE [LARGE SCALE GENOMIC DNA]</scope>
</reference>
<name>A0ACB9ZXU2_CATRO</name>
<gene>
    <name evidence="1" type="ORF">M9H77_29855</name>
</gene>
<sequence>MPIEQFHSVNHLRNAYQFFSLILLRYFSTYIFLVIKCAPIIGLPNKVLSAVATYCFNYRRTFLHAINLLNKVLPLFVVSSLEKLYRLIPSMIKSEKIENELEGLGNRKLFWILLYC</sequence>
<proteinExistence type="predicted"/>
<evidence type="ECO:0000313" key="1">
    <source>
        <dbReference type="EMBL" id="KAI5652668.1"/>
    </source>
</evidence>
<protein>
    <submittedName>
        <fullName evidence="1">Uncharacterized protein</fullName>
    </submittedName>
</protein>
<dbReference type="Proteomes" id="UP001060085">
    <property type="component" value="Linkage Group LG07"/>
</dbReference>
<comment type="caution">
    <text evidence="1">The sequence shown here is derived from an EMBL/GenBank/DDBJ whole genome shotgun (WGS) entry which is preliminary data.</text>
</comment>
<organism evidence="1 2">
    <name type="scientific">Catharanthus roseus</name>
    <name type="common">Madagascar periwinkle</name>
    <name type="synonym">Vinca rosea</name>
    <dbReference type="NCBI Taxonomy" id="4058"/>
    <lineage>
        <taxon>Eukaryota</taxon>
        <taxon>Viridiplantae</taxon>
        <taxon>Streptophyta</taxon>
        <taxon>Embryophyta</taxon>
        <taxon>Tracheophyta</taxon>
        <taxon>Spermatophyta</taxon>
        <taxon>Magnoliopsida</taxon>
        <taxon>eudicotyledons</taxon>
        <taxon>Gunneridae</taxon>
        <taxon>Pentapetalae</taxon>
        <taxon>asterids</taxon>
        <taxon>lamiids</taxon>
        <taxon>Gentianales</taxon>
        <taxon>Apocynaceae</taxon>
        <taxon>Rauvolfioideae</taxon>
        <taxon>Vinceae</taxon>
        <taxon>Catharanthinae</taxon>
        <taxon>Catharanthus</taxon>
    </lineage>
</organism>